<dbReference type="STRING" id="376733.SAMN04487972_1098"/>
<dbReference type="RefSeq" id="WP_036741086.1">
    <property type="nucleotide sequence ID" value="NZ_FOJO01000009.1"/>
</dbReference>
<keyword evidence="3" id="KW-1185">Reference proteome</keyword>
<dbReference type="Proteomes" id="UP000182312">
    <property type="component" value="Unassembled WGS sequence"/>
</dbReference>
<dbReference type="eggNOG" id="COG4729">
    <property type="taxonomic scope" value="Bacteria"/>
</dbReference>
<evidence type="ECO:0000313" key="2">
    <source>
        <dbReference type="EMBL" id="SFA51855.1"/>
    </source>
</evidence>
<evidence type="ECO:0008006" key="5">
    <source>
        <dbReference type="Google" id="ProtNLM"/>
    </source>
</evidence>
<protein>
    <recommendedName>
        <fullName evidence="5">DUF1850 domain-containing protein</fullName>
    </recommendedName>
</protein>
<evidence type="ECO:0000313" key="4">
    <source>
        <dbReference type="Proteomes" id="UP000182312"/>
    </source>
</evidence>
<accession>A0A099F219</accession>
<proteinExistence type="predicted"/>
<evidence type="ECO:0000313" key="3">
    <source>
        <dbReference type="Proteomes" id="UP000029846"/>
    </source>
</evidence>
<dbReference type="EMBL" id="FOJO01000009">
    <property type="protein sequence ID" value="SFA51855.1"/>
    <property type="molecule type" value="Genomic_DNA"/>
</dbReference>
<dbReference type="Pfam" id="PF08905">
    <property type="entry name" value="DUF1850"/>
    <property type="match status" value="1"/>
</dbReference>
<reference evidence="1 3" key="2">
    <citation type="submission" date="2014-10" db="EMBL/GenBank/DDBJ databases">
        <title>Paracoccus sanguinis sp. nov., isolated from clinical specimens of New York State patients.</title>
        <authorList>
            <person name="Mingle L.A."/>
            <person name="Cole J.A."/>
            <person name="Lapierre P."/>
            <person name="Musser K.A."/>
        </authorList>
    </citation>
    <scope>NUCLEOTIDE SEQUENCE [LARGE SCALE GENOMIC DNA]</scope>
    <source>
        <strain evidence="1 3">JCM 14014</strain>
    </source>
</reference>
<dbReference type="AlphaFoldDB" id="A0A099F219"/>
<organism evidence="1 3">
    <name type="scientific">Paracoccus halophilus</name>
    <dbReference type="NCBI Taxonomy" id="376733"/>
    <lineage>
        <taxon>Bacteria</taxon>
        <taxon>Pseudomonadati</taxon>
        <taxon>Pseudomonadota</taxon>
        <taxon>Alphaproteobacteria</taxon>
        <taxon>Rhodobacterales</taxon>
        <taxon>Paracoccaceae</taxon>
        <taxon>Paracoccus</taxon>
    </lineage>
</organism>
<name>A0A099F219_9RHOB</name>
<dbReference type="OrthoDB" id="5298197at2"/>
<dbReference type="Proteomes" id="UP000029846">
    <property type="component" value="Unassembled WGS sequence"/>
</dbReference>
<reference evidence="1 3" key="1">
    <citation type="submission" date="2014-09" db="EMBL/GenBank/DDBJ databases">
        <authorList>
            <person name="McGinnis J.M."/>
            <person name="Wolfgang W.J."/>
        </authorList>
    </citation>
    <scope>NUCLEOTIDE SEQUENCE [LARGE SCALE GENOMIC DNA]</scope>
    <source>
        <strain evidence="1 3">JCM 14014</strain>
    </source>
</reference>
<reference evidence="2 4" key="3">
    <citation type="submission" date="2016-10" db="EMBL/GenBank/DDBJ databases">
        <authorList>
            <person name="de Groot N.N."/>
        </authorList>
    </citation>
    <scope>NUCLEOTIDE SEQUENCE [LARGE SCALE GENOMIC DNA]</scope>
    <source>
        <strain evidence="2 4">CGMCC 1.6117</strain>
    </source>
</reference>
<sequence>MSTCLLAGAMAVALAPGGGFSLEWSHSVEKIRWHEEWQVTPGGLRLTRAAIQGHGAGMEPGPDARLEDGWLVWQPQLPPVPELVLAASGATGGGWRLCGADCVELGADAGRAITLKPCPP</sequence>
<dbReference type="InterPro" id="IPR015001">
    <property type="entry name" value="DUF1850"/>
</dbReference>
<evidence type="ECO:0000313" key="1">
    <source>
        <dbReference type="EMBL" id="KGJ04212.1"/>
    </source>
</evidence>
<gene>
    <name evidence="1" type="ORF">IT41_10955</name>
    <name evidence="2" type="ORF">SAMN04487972_1098</name>
</gene>
<dbReference type="EMBL" id="JRKN01000013">
    <property type="protein sequence ID" value="KGJ04212.1"/>
    <property type="molecule type" value="Genomic_DNA"/>
</dbReference>